<reference evidence="2" key="1">
    <citation type="submission" date="2013-09" db="EMBL/GenBank/DDBJ databases">
        <title>Corchorus olitorius genome sequencing.</title>
        <authorList>
            <person name="Alam M."/>
            <person name="Haque M.S."/>
            <person name="Islam M.S."/>
            <person name="Emdad E.M."/>
            <person name="Islam M.M."/>
            <person name="Ahmed B."/>
            <person name="Halim A."/>
            <person name="Hossen Q.M.M."/>
            <person name="Hossain M.Z."/>
            <person name="Ahmed R."/>
            <person name="Khan M.M."/>
            <person name="Islam R."/>
            <person name="Rashid M.M."/>
            <person name="Khan S.A."/>
            <person name="Rahman M.S."/>
            <person name="Alam M."/>
            <person name="Yahiya A.S."/>
            <person name="Khan M.S."/>
            <person name="Azam M.S."/>
            <person name="Haque T."/>
            <person name="Lashkar M.Z.H."/>
            <person name="Akhand A.I."/>
            <person name="Morshed G."/>
            <person name="Roy S."/>
            <person name="Uddin K.S."/>
            <person name="Rabeya T."/>
            <person name="Hossain A.S."/>
            <person name="Chowdhury A."/>
            <person name="Snigdha A.R."/>
            <person name="Mortoza M.S."/>
            <person name="Matin S.A."/>
            <person name="Hoque S.M.E."/>
            <person name="Islam M.K."/>
            <person name="Roy D.K."/>
            <person name="Haider R."/>
            <person name="Moosa M.M."/>
            <person name="Elias S.M."/>
            <person name="Hasan A.M."/>
            <person name="Jahan S."/>
            <person name="Shafiuddin M."/>
            <person name="Mahmood N."/>
            <person name="Shommy N.S."/>
        </authorList>
    </citation>
    <scope>NUCLEOTIDE SEQUENCE [LARGE SCALE GENOMIC DNA]</scope>
    <source>
        <strain evidence="2">cv. O-4</strain>
    </source>
</reference>
<protein>
    <submittedName>
        <fullName evidence="1">Uncharacterized protein</fullName>
    </submittedName>
</protein>
<dbReference type="EMBL" id="AWUE01014288">
    <property type="protein sequence ID" value="OMP04172.1"/>
    <property type="molecule type" value="Genomic_DNA"/>
</dbReference>
<gene>
    <name evidence="1" type="ORF">COLO4_09882</name>
</gene>
<comment type="caution">
    <text evidence="1">The sequence shown here is derived from an EMBL/GenBank/DDBJ whole genome shotgun (WGS) entry which is preliminary data.</text>
</comment>
<keyword evidence="2" id="KW-1185">Reference proteome</keyword>
<sequence>MAYGAIYFFIRTISIQNSAIRDKAISKSFKA</sequence>
<name>A0A1R3KAQ2_9ROSI</name>
<proteinExistence type="predicted"/>
<dbReference type="AlphaFoldDB" id="A0A1R3KAQ2"/>
<organism evidence="1 2">
    <name type="scientific">Corchorus olitorius</name>
    <dbReference type="NCBI Taxonomy" id="93759"/>
    <lineage>
        <taxon>Eukaryota</taxon>
        <taxon>Viridiplantae</taxon>
        <taxon>Streptophyta</taxon>
        <taxon>Embryophyta</taxon>
        <taxon>Tracheophyta</taxon>
        <taxon>Spermatophyta</taxon>
        <taxon>Magnoliopsida</taxon>
        <taxon>eudicotyledons</taxon>
        <taxon>Gunneridae</taxon>
        <taxon>Pentapetalae</taxon>
        <taxon>rosids</taxon>
        <taxon>malvids</taxon>
        <taxon>Malvales</taxon>
        <taxon>Malvaceae</taxon>
        <taxon>Grewioideae</taxon>
        <taxon>Apeibeae</taxon>
        <taxon>Corchorus</taxon>
    </lineage>
</organism>
<dbReference type="Proteomes" id="UP000187203">
    <property type="component" value="Unassembled WGS sequence"/>
</dbReference>
<evidence type="ECO:0000313" key="2">
    <source>
        <dbReference type="Proteomes" id="UP000187203"/>
    </source>
</evidence>
<evidence type="ECO:0000313" key="1">
    <source>
        <dbReference type="EMBL" id="OMP04172.1"/>
    </source>
</evidence>
<accession>A0A1R3KAQ2</accession>